<dbReference type="EMBL" id="JANCLL010000022">
    <property type="protein sequence ID" value="MDD1945759.1"/>
    <property type="molecule type" value="Genomic_DNA"/>
</dbReference>
<comment type="caution">
    <text evidence="1">The sequence shown here is derived from an EMBL/GenBank/DDBJ whole genome shotgun (WGS) entry which is preliminary data.</text>
</comment>
<gene>
    <name evidence="1" type="ORF">NMG11_18210</name>
</gene>
<dbReference type="RefSeq" id="WP_054896739.1">
    <property type="nucleotide sequence ID" value="NZ_CAKKLO010000029.1"/>
</dbReference>
<name>A0ABT5RID6_9PSED</name>
<protein>
    <submittedName>
        <fullName evidence="1">Uncharacterized protein</fullName>
    </submittedName>
</protein>
<reference evidence="1" key="1">
    <citation type="submission" date="2022-07" db="EMBL/GenBank/DDBJ databases">
        <title>Draft genome of Pseudomonas carnis strain LP isolated from cheese.</title>
        <authorList>
            <person name="Wolfe B.E."/>
        </authorList>
    </citation>
    <scope>NUCLEOTIDE SEQUENCE</scope>
    <source>
        <strain evidence="1">LP</strain>
    </source>
</reference>
<evidence type="ECO:0000313" key="2">
    <source>
        <dbReference type="Proteomes" id="UP001150614"/>
    </source>
</evidence>
<evidence type="ECO:0000313" key="1">
    <source>
        <dbReference type="EMBL" id="MDD1945759.1"/>
    </source>
</evidence>
<dbReference type="Proteomes" id="UP001150614">
    <property type="component" value="Unassembled WGS sequence"/>
</dbReference>
<sequence>MTILKKDPRDLAKATGSGSAVIHFKEIRGEVDQRAAYLYFLPKLSSYDSYVQITILREEFNQGAIPLPSDNVQTYIKLGTSAWSANAGNVKCDWDENSGRATGTFELINSQTEEKISSGNFDVTFPVKK</sequence>
<keyword evidence="2" id="KW-1185">Reference proteome</keyword>
<proteinExistence type="predicted"/>
<organism evidence="1 2">
    <name type="scientific">Pseudomonas carnis</name>
    <dbReference type="NCBI Taxonomy" id="2487355"/>
    <lineage>
        <taxon>Bacteria</taxon>
        <taxon>Pseudomonadati</taxon>
        <taxon>Pseudomonadota</taxon>
        <taxon>Gammaproteobacteria</taxon>
        <taxon>Pseudomonadales</taxon>
        <taxon>Pseudomonadaceae</taxon>
        <taxon>Pseudomonas</taxon>
    </lineage>
</organism>
<accession>A0ABT5RID6</accession>